<keyword evidence="2" id="KW-1185">Reference proteome</keyword>
<organism evidence="1 2">
    <name type="scientific">Xylaria curta</name>
    <dbReference type="NCBI Taxonomy" id="42375"/>
    <lineage>
        <taxon>Eukaryota</taxon>
        <taxon>Fungi</taxon>
        <taxon>Dikarya</taxon>
        <taxon>Ascomycota</taxon>
        <taxon>Pezizomycotina</taxon>
        <taxon>Sordariomycetes</taxon>
        <taxon>Xylariomycetidae</taxon>
        <taxon>Xylariales</taxon>
        <taxon>Xylariaceae</taxon>
        <taxon>Xylaria</taxon>
    </lineage>
</organism>
<gene>
    <name evidence="1" type="ORF">NUW58_g661</name>
</gene>
<protein>
    <submittedName>
        <fullName evidence="1">Uncharacterized protein</fullName>
    </submittedName>
</protein>
<dbReference type="EMBL" id="JAPDGR010000058">
    <property type="protein sequence ID" value="KAJ2997428.1"/>
    <property type="molecule type" value="Genomic_DNA"/>
</dbReference>
<reference evidence="1" key="1">
    <citation type="submission" date="2022-10" db="EMBL/GenBank/DDBJ databases">
        <title>Genome Sequence of Xylaria curta.</title>
        <authorList>
            <person name="Buettner E."/>
        </authorList>
    </citation>
    <scope>NUCLEOTIDE SEQUENCE</scope>
    <source>
        <strain evidence="1">Babe10</strain>
    </source>
</reference>
<dbReference type="Proteomes" id="UP001143856">
    <property type="component" value="Unassembled WGS sequence"/>
</dbReference>
<sequence>MFAIMNAIIRRRGLQSAKVPQLSSLKASFSSTTRSRNAVADLFPDEPIGPDVKTAIPGPQSQECLRKLNRVFDTKSVNMLVDYEKSLGNYVVDGDGNQMLDVSQGHAMSYSFAQIASIPLGYNNRVLAGVASTPEMISAIINRPALGSFPSTKWAEILETGILRAAPKGMTQVFTAHTGSDANETAYKAAFIWRRSQERGDKPFSEEEIASSMVNKAPGAPEYSILSFTGGFHGRTFGSLSTTRSKAIHKLDVPAFNWPRCLRETEKVIDSSPHPVAAIVVEPIQSEGGDNHASPAFSQGLRDLTAKKNILFIVDEVQTGVGATGKFWAHEHWNLGSPPDMVTFSKKAQAAGFFYHDAALRPNLPCRQFNTWMVKWWHCKPTNRRLEKLPEYFPELFKAL</sequence>
<comment type="caution">
    <text evidence="1">The sequence shown here is derived from an EMBL/GenBank/DDBJ whole genome shotgun (WGS) entry which is preliminary data.</text>
</comment>
<evidence type="ECO:0000313" key="2">
    <source>
        <dbReference type="Proteomes" id="UP001143856"/>
    </source>
</evidence>
<proteinExistence type="predicted"/>
<accession>A0ACC1PQ28</accession>
<name>A0ACC1PQ28_9PEZI</name>
<evidence type="ECO:0000313" key="1">
    <source>
        <dbReference type="EMBL" id="KAJ2997428.1"/>
    </source>
</evidence>